<protein>
    <recommendedName>
        <fullName evidence="2">Copia protein</fullName>
    </recommendedName>
</protein>
<name>A0AAW2W8Q6_SESRA</name>
<comment type="caution">
    <text evidence="1">The sequence shown here is derived from an EMBL/GenBank/DDBJ whole genome shotgun (WGS) entry which is preliminary data.</text>
</comment>
<dbReference type="CDD" id="cd09272">
    <property type="entry name" value="RNase_HI_RT_Ty1"/>
    <property type="match status" value="1"/>
</dbReference>
<accession>A0AAW2W8Q6</accession>
<dbReference type="EMBL" id="JACGWJ010000002">
    <property type="protein sequence ID" value="KAL0437714.1"/>
    <property type="molecule type" value="Genomic_DNA"/>
</dbReference>
<dbReference type="AlphaFoldDB" id="A0AAW2W8Q6"/>
<evidence type="ECO:0008006" key="2">
    <source>
        <dbReference type="Google" id="ProtNLM"/>
    </source>
</evidence>
<organism evidence="1">
    <name type="scientific">Sesamum radiatum</name>
    <name type="common">Black benniseed</name>
    <dbReference type="NCBI Taxonomy" id="300843"/>
    <lineage>
        <taxon>Eukaryota</taxon>
        <taxon>Viridiplantae</taxon>
        <taxon>Streptophyta</taxon>
        <taxon>Embryophyta</taxon>
        <taxon>Tracheophyta</taxon>
        <taxon>Spermatophyta</taxon>
        <taxon>Magnoliopsida</taxon>
        <taxon>eudicotyledons</taxon>
        <taxon>Gunneridae</taxon>
        <taxon>Pentapetalae</taxon>
        <taxon>asterids</taxon>
        <taxon>lamiids</taxon>
        <taxon>Lamiales</taxon>
        <taxon>Pedaliaceae</taxon>
        <taxon>Sesamum</taxon>
    </lineage>
</organism>
<reference evidence="1" key="2">
    <citation type="journal article" date="2024" name="Plant">
        <title>Genomic evolution and insights into agronomic trait innovations of Sesamum species.</title>
        <authorList>
            <person name="Miao H."/>
            <person name="Wang L."/>
            <person name="Qu L."/>
            <person name="Liu H."/>
            <person name="Sun Y."/>
            <person name="Le M."/>
            <person name="Wang Q."/>
            <person name="Wei S."/>
            <person name="Zheng Y."/>
            <person name="Lin W."/>
            <person name="Duan Y."/>
            <person name="Cao H."/>
            <person name="Xiong S."/>
            <person name="Wang X."/>
            <person name="Wei L."/>
            <person name="Li C."/>
            <person name="Ma Q."/>
            <person name="Ju M."/>
            <person name="Zhao R."/>
            <person name="Li G."/>
            <person name="Mu C."/>
            <person name="Tian Q."/>
            <person name="Mei H."/>
            <person name="Zhang T."/>
            <person name="Gao T."/>
            <person name="Zhang H."/>
        </authorList>
    </citation>
    <scope>NUCLEOTIDE SEQUENCE</scope>
    <source>
        <strain evidence="1">G02</strain>
    </source>
</reference>
<evidence type="ECO:0000313" key="1">
    <source>
        <dbReference type="EMBL" id="KAL0437714.1"/>
    </source>
</evidence>
<reference evidence="1" key="1">
    <citation type="submission" date="2020-06" db="EMBL/GenBank/DDBJ databases">
        <authorList>
            <person name="Li T."/>
            <person name="Hu X."/>
            <person name="Zhang T."/>
            <person name="Song X."/>
            <person name="Zhang H."/>
            <person name="Dai N."/>
            <person name="Sheng W."/>
            <person name="Hou X."/>
            <person name="Wei L."/>
        </authorList>
    </citation>
    <scope>NUCLEOTIDE SEQUENCE</scope>
    <source>
        <strain evidence="1">G02</strain>
        <tissue evidence="1">Leaf</tissue>
    </source>
</reference>
<sequence>MSLSTMAVEYVARTSAVQEAIWSWRFLKCLHILACINDVIVIYFDNTAMMAYAKDPKYHEKTKHITKYHFIRDSIAQGELVLKHITTNDMIDDHYTKALHRNTF</sequence>
<gene>
    <name evidence="1" type="ORF">Sradi_0479300</name>
</gene>
<proteinExistence type="predicted"/>